<gene>
    <name evidence="6" type="ORF">E6H02_05140</name>
</gene>
<evidence type="ECO:0000256" key="4">
    <source>
        <dbReference type="ARBA" id="ARBA00023136"/>
    </source>
</evidence>
<feature type="transmembrane region" description="Helical" evidence="5">
    <location>
        <begin position="46"/>
        <end position="64"/>
    </location>
</feature>
<sequence>MSTESPLPSQSDRLLAALGYPICLVAFLILLTDVKKDPYMRHHGSLALFWSIGWLGLHFAWLVVARLPFLLWTLKLYPLLWPAWLGLSIYYAVQTYDGKTFSIPIVSDWAQKYSRLL</sequence>
<dbReference type="AlphaFoldDB" id="A0A537LZD7"/>
<dbReference type="InterPro" id="IPR019109">
    <property type="entry name" value="MamF_MmsF"/>
</dbReference>
<protein>
    <submittedName>
        <fullName evidence="6">DUF4870 domain-containing protein</fullName>
    </submittedName>
</protein>
<feature type="transmembrane region" description="Helical" evidence="5">
    <location>
        <begin position="76"/>
        <end position="93"/>
    </location>
</feature>
<keyword evidence="3 5" id="KW-1133">Transmembrane helix</keyword>
<accession>A0A537LZD7</accession>
<dbReference type="Pfam" id="PF09685">
    <property type="entry name" value="MamF_MmsF"/>
    <property type="match status" value="1"/>
</dbReference>
<evidence type="ECO:0000256" key="2">
    <source>
        <dbReference type="ARBA" id="ARBA00022692"/>
    </source>
</evidence>
<organism evidence="6 7">
    <name type="scientific">Candidatus Segetimicrobium genomatis</name>
    <dbReference type="NCBI Taxonomy" id="2569760"/>
    <lineage>
        <taxon>Bacteria</taxon>
        <taxon>Bacillati</taxon>
        <taxon>Candidatus Sysuimicrobiota</taxon>
        <taxon>Candidatus Sysuimicrobiia</taxon>
        <taxon>Candidatus Sysuimicrobiales</taxon>
        <taxon>Candidatus Segetimicrobiaceae</taxon>
        <taxon>Candidatus Segetimicrobium</taxon>
    </lineage>
</organism>
<comment type="caution">
    <text evidence="6">The sequence shown here is derived from an EMBL/GenBank/DDBJ whole genome shotgun (WGS) entry which is preliminary data.</text>
</comment>
<dbReference type="EMBL" id="VBAM01000161">
    <property type="protein sequence ID" value="TMJ13391.1"/>
    <property type="molecule type" value="Genomic_DNA"/>
</dbReference>
<reference evidence="6 7" key="1">
    <citation type="journal article" date="2019" name="Nat. Microbiol.">
        <title>Mediterranean grassland soil C-N compound turnover is dependent on rainfall and depth, and is mediated by genomically divergent microorganisms.</title>
        <authorList>
            <person name="Diamond S."/>
            <person name="Andeer P.F."/>
            <person name="Li Z."/>
            <person name="Crits-Christoph A."/>
            <person name="Burstein D."/>
            <person name="Anantharaman K."/>
            <person name="Lane K.R."/>
            <person name="Thomas B.C."/>
            <person name="Pan C."/>
            <person name="Northen T.R."/>
            <person name="Banfield J.F."/>
        </authorList>
    </citation>
    <scope>NUCLEOTIDE SEQUENCE [LARGE SCALE GENOMIC DNA]</scope>
    <source>
        <strain evidence="6">NP_5</strain>
    </source>
</reference>
<proteinExistence type="predicted"/>
<evidence type="ECO:0000256" key="1">
    <source>
        <dbReference type="ARBA" id="ARBA00004141"/>
    </source>
</evidence>
<evidence type="ECO:0000256" key="3">
    <source>
        <dbReference type="ARBA" id="ARBA00022989"/>
    </source>
</evidence>
<dbReference type="Proteomes" id="UP000320393">
    <property type="component" value="Unassembled WGS sequence"/>
</dbReference>
<evidence type="ECO:0000313" key="6">
    <source>
        <dbReference type="EMBL" id="TMJ13391.1"/>
    </source>
</evidence>
<evidence type="ECO:0000256" key="5">
    <source>
        <dbReference type="SAM" id="Phobius"/>
    </source>
</evidence>
<keyword evidence="2 5" id="KW-0812">Transmembrane</keyword>
<feature type="transmembrane region" description="Helical" evidence="5">
    <location>
        <begin position="14"/>
        <end position="34"/>
    </location>
</feature>
<comment type="subcellular location">
    <subcellularLocation>
        <location evidence="1">Membrane</location>
        <topology evidence="1">Multi-pass membrane protein</topology>
    </subcellularLocation>
</comment>
<keyword evidence="4 5" id="KW-0472">Membrane</keyword>
<evidence type="ECO:0000313" key="7">
    <source>
        <dbReference type="Proteomes" id="UP000320393"/>
    </source>
</evidence>
<name>A0A537LZD7_9BACT</name>